<dbReference type="RefSeq" id="WP_223102882.1">
    <property type="nucleotide sequence ID" value="NZ_CP061913.1"/>
</dbReference>
<accession>A0ABV5MGG2</accession>
<sequence length="63" mass="7277">MKQMMPTYLYMSFCRRTAAISARLTRPRAATMLFTSSKECRELEVTTMPSIISRKIISRVISN</sequence>
<proteinExistence type="predicted"/>
<keyword evidence="2" id="KW-1185">Reference proteome</keyword>
<name>A0ABV5MGG2_9ACTN</name>
<evidence type="ECO:0000313" key="2">
    <source>
        <dbReference type="Proteomes" id="UP001589608"/>
    </source>
</evidence>
<gene>
    <name evidence="1" type="ORF">ACFFTR_33105</name>
</gene>
<protein>
    <submittedName>
        <fullName evidence="1">Uncharacterized protein</fullName>
    </submittedName>
</protein>
<evidence type="ECO:0000313" key="1">
    <source>
        <dbReference type="EMBL" id="MFB9447959.1"/>
    </source>
</evidence>
<reference evidence="1 2" key="1">
    <citation type="submission" date="2024-09" db="EMBL/GenBank/DDBJ databases">
        <authorList>
            <person name="Sun Q."/>
            <person name="Mori K."/>
        </authorList>
    </citation>
    <scope>NUCLEOTIDE SEQUENCE [LARGE SCALE GENOMIC DNA]</scope>
    <source>
        <strain evidence="1 2">JCM 3307</strain>
    </source>
</reference>
<organism evidence="1 2">
    <name type="scientific">Dactylosporangium vinaceum</name>
    <dbReference type="NCBI Taxonomy" id="53362"/>
    <lineage>
        <taxon>Bacteria</taxon>
        <taxon>Bacillati</taxon>
        <taxon>Actinomycetota</taxon>
        <taxon>Actinomycetes</taxon>
        <taxon>Micromonosporales</taxon>
        <taxon>Micromonosporaceae</taxon>
        <taxon>Dactylosporangium</taxon>
    </lineage>
</organism>
<dbReference type="EMBL" id="JBHMCA010000054">
    <property type="protein sequence ID" value="MFB9447959.1"/>
    <property type="molecule type" value="Genomic_DNA"/>
</dbReference>
<comment type="caution">
    <text evidence="1">The sequence shown here is derived from an EMBL/GenBank/DDBJ whole genome shotgun (WGS) entry which is preliminary data.</text>
</comment>
<dbReference type="Proteomes" id="UP001589608">
    <property type="component" value="Unassembled WGS sequence"/>
</dbReference>